<evidence type="ECO:0000256" key="1">
    <source>
        <dbReference type="ARBA" id="ARBA00004141"/>
    </source>
</evidence>
<dbReference type="EMBL" id="CP151504">
    <property type="protein sequence ID" value="WZN61856.1"/>
    <property type="molecule type" value="Genomic_DNA"/>
</dbReference>
<sequence>MDFSNPFSSSKGLSGSKMLDSLKESVGLKEKEQSLLGDLEDSISLTKMQRLYGFGICLGIGILLSLLSTMFLFPVPRVKKFATCYTLGNLLSIGCTCFLMGPWKQIKNMFKGHRLAATVVYLCSIGFTLYAALKLNNLALTLIFLLVQICALVWYCMTYVPFGQRMLKSCVGRCIGDFGDDW</sequence>
<dbReference type="AlphaFoldDB" id="A0AAX4P715"/>
<feature type="transmembrane region" description="Helical" evidence="8">
    <location>
        <begin position="51"/>
        <end position="73"/>
    </location>
</feature>
<dbReference type="GO" id="GO:0016192">
    <property type="term" value="P:vesicle-mediated transport"/>
    <property type="evidence" value="ECO:0007669"/>
    <property type="project" value="InterPro"/>
</dbReference>
<evidence type="ECO:0000256" key="3">
    <source>
        <dbReference type="ARBA" id="ARBA00022692"/>
    </source>
</evidence>
<dbReference type="GO" id="GO:0005737">
    <property type="term" value="C:cytoplasm"/>
    <property type="evidence" value="ECO:0007669"/>
    <property type="project" value="UniProtKB-ARBA"/>
</dbReference>
<accession>A0AAX4P715</accession>
<dbReference type="PANTHER" id="PTHR23137:SF6">
    <property type="entry name" value="VESICLE TRANSPORT PROTEIN"/>
    <property type="match status" value="1"/>
</dbReference>
<comment type="subcellular location">
    <subcellularLocation>
        <location evidence="1 8">Membrane</location>
        <topology evidence="1 8">Multi-pass membrane protein</topology>
    </subcellularLocation>
</comment>
<evidence type="ECO:0000256" key="8">
    <source>
        <dbReference type="RuleBase" id="RU363111"/>
    </source>
</evidence>
<dbReference type="PANTHER" id="PTHR23137">
    <property type="entry name" value="VESICLE TRANSPORT PROTEIN-RELATED"/>
    <property type="match status" value="1"/>
</dbReference>
<evidence type="ECO:0000256" key="6">
    <source>
        <dbReference type="ARBA" id="ARBA00023136"/>
    </source>
</evidence>
<dbReference type="InterPro" id="IPR007305">
    <property type="entry name" value="Vesicle_transpt_Got1/SFT2"/>
</dbReference>
<evidence type="ECO:0000313" key="9">
    <source>
        <dbReference type="EMBL" id="WZN61856.1"/>
    </source>
</evidence>
<keyword evidence="2 8" id="KW-0813">Transport</keyword>
<feature type="transmembrane region" description="Helical" evidence="8">
    <location>
        <begin position="115"/>
        <end position="133"/>
    </location>
</feature>
<protein>
    <recommendedName>
        <fullName evidence="8">Vesicle transport protein</fullName>
    </recommendedName>
</protein>
<feature type="transmembrane region" description="Helical" evidence="8">
    <location>
        <begin position="139"/>
        <end position="160"/>
    </location>
</feature>
<reference evidence="9 10" key="1">
    <citation type="submission" date="2024-03" db="EMBL/GenBank/DDBJ databases">
        <title>Complete genome sequence of the green alga Chloropicon roscoffensis RCC1871.</title>
        <authorList>
            <person name="Lemieux C."/>
            <person name="Pombert J.-F."/>
            <person name="Otis C."/>
            <person name="Turmel M."/>
        </authorList>
    </citation>
    <scope>NUCLEOTIDE SEQUENCE [LARGE SCALE GENOMIC DNA]</scope>
    <source>
        <strain evidence="9 10">RCC1871</strain>
    </source>
</reference>
<dbReference type="InterPro" id="IPR011691">
    <property type="entry name" value="Vesicle_transpt_SFT2"/>
</dbReference>
<organism evidence="9 10">
    <name type="scientific">Chloropicon roscoffensis</name>
    <dbReference type="NCBI Taxonomy" id="1461544"/>
    <lineage>
        <taxon>Eukaryota</taxon>
        <taxon>Viridiplantae</taxon>
        <taxon>Chlorophyta</taxon>
        <taxon>Chloropicophyceae</taxon>
        <taxon>Chloropicales</taxon>
        <taxon>Chloropicaceae</taxon>
        <taxon>Chloropicon</taxon>
    </lineage>
</organism>
<keyword evidence="3 8" id="KW-0812">Transmembrane</keyword>
<comment type="function">
    <text evidence="8">May be involved in fusion of retrograde transport vesicles derived from an endocytic compartment with the Golgi complex.</text>
</comment>
<dbReference type="GO" id="GO:0016020">
    <property type="term" value="C:membrane"/>
    <property type="evidence" value="ECO:0007669"/>
    <property type="project" value="UniProtKB-SubCell"/>
</dbReference>
<evidence type="ECO:0000313" key="10">
    <source>
        <dbReference type="Proteomes" id="UP001472866"/>
    </source>
</evidence>
<dbReference type="Pfam" id="PF04178">
    <property type="entry name" value="Got1"/>
    <property type="match status" value="1"/>
</dbReference>
<evidence type="ECO:0000256" key="5">
    <source>
        <dbReference type="ARBA" id="ARBA00022989"/>
    </source>
</evidence>
<evidence type="ECO:0000256" key="7">
    <source>
        <dbReference type="ARBA" id="ARBA00025800"/>
    </source>
</evidence>
<gene>
    <name evidence="9" type="ORF">HKI87_04g33910</name>
</gene>
<dbReference type="GO" id="GO:0012505">
    <property type="term" value="C:endomembrane system"/>
    <property type="evidence" value="ECO:0007669"/>
    <property type="project" value="UniProtKB-ARBA"/>
</dbReference>
<dbReference type="Proteomes" id="UP001472866">
    <property type="component" value="Chromosome 04"/>
</dbReference>
<comment type="similarity">
    <text evidence="7 8">Belongs to the SFT2 family.</text>
</comment>
<dbReference type="GO" id="GO:0015031">
    <property type="term" value="P:protein transport"/>
    <property type="evidence" value="ECO:0007669"/>
    <property type="project" value="UniProtKB-KW"/>
</dbReference>
<keyword evidence="5 8" id="KW-1133">Transmembrane helix</keyword>
<feature type="transmembrane region" description="Helical" evidence="8">
    <location>
        <begin position="85"/>
        <end position="103"/>
    </location>
</feature>
<evidence type="ECO:0000256" key="4">
    <source>
        <dbReference type="ARBA" id="ARBA00022927"/>
    </source>
</evidence>
<evidence type="ECO:0000256" key="2">
    <source>
        <dbReference type="ARBA" id="ARBA00022448"/>
    </source>
</evidence>
<name>A0AAX4P715_9CHLO</name>
<keyword evidence="4 8" id="KW-0653">Protein transport</keyword>
<proteinExistence type="inferred from homology"/>
<keyword evidence="6 8" id="KW-0472">Membrane</keyword>
<keyword evidence="10" id="KW-1185">Reference proteome</keyword>